<dbReference type="GO" id="GO:0042910">
    <property type="term" value="F:xenobiotic transmembrane transporter activity"/>
    <property type="evidence" value="ECO:0007669"/>
    <property type="project" value="InterPro"/>
</dbReference>
<evidence type="ECO:0000256" key="8">
    <source>
        <dbReference type="ARBA" id="ARBA00023136"/>
    </source>
</evidence>
<dbReference type="eggNOG" id="COG0534">
    <property type="taxonomic scope" value="Bacteria"/>
</dbReference>
<keyword evidence="9" id="KW-0046">Antibiotic resistance</keyword>
<keyword evidence="4" id="KW-0813">Transport</keyword>
<evidence type="ECO:0000256" key="10">
    <source>
        <dbReference type="SAM" id="Phobius"/>
    </source>
</evidence>
<dbReference type="RefSeq" id="WP_008517967.1">
    <property type="nucleotide sequence ID" value="NZ_ACJM01000014.1"/>
</dbReference>
<dbReference type="GO" id="GO:0015297">
    <property type="term" value="F:antiporter activity"/>
    <property type="evidence" value="ECO:0007669"/>
    <property type="project" value="InterPro"/>
</dbReference>
<feature type="transmembrane region" description="Helical" evidence="10">
    <location>
        <begin position="166"/>
        <end position="189"/>
    </location>
</feature>
<feature type="transmembrane region" description="Helical" evidence="10">
    <location>
        <begin position="321"/>
        <end position="341"/>
    </location>
</feature>
<dbReference type="InterPro" id="IPR051327">
    <property type="entry name" value="MATE_MepA_subfamily"/>
</dbReference>
<dbReference type="CDD" id="cd13143">
    <property type="entry name" value="MATE_MepA_like"/>
    <property type="match status" value="1"/>
</dbReference>
<dbReference type="GO" id="GO:0005886">
    <property type="term" value="C:plasma membrane"/>
    <property type="evidence" value="ECO:0007669"/>
    <property type="project" value="UniProtKB-SubCell"/>
</dbReference>
<feature type="transmembrane region" description="Helical" evidence="10">
    <location>
        <begin position="389"/>
        <end position="407"/>
    </location>
</feature>
<keyword evidence="8 10" id="KW-0472">Membrane</keyword>
<feature type="transmembrane region" description="Helical" evidence="10">
    <location>
        <begin position="135"/>
        <end position="154"/>
    </location>
</feature>
<keyword evidence="12" id="KW-1185">Reference proteome</keyword>
<evidence type="ECO:0000313" key="11">
    <source>
        <dbReference type="EMBL" id="EEG76682.1"/>
    </source>
</evidence>
<dbReference type="InterPro" id="IPR048279">
    <property type="entry name" value="MdtK-like"/>
</dbReference>
<evidence type="ECO:0000256" key="3">
    <source>
        <dbReference type="ARBA" id="ARBA00022106"/>
    </source>
</evidence>
<feature type="transmembrane region" description="Helical" evidence="10">
    <location>
        <begin position="195"/>
        <end position="217"/>
    </location>
</feature>
<keyword evidence="5" id="KW-1003">Cell membrane</keyword>
<evidence type="ECO:0000256" key="6">
    <source>
        <dbReference type="ARBA" id="ARBA00022692"/>
    </source>
</evidence>
<evidence type="ECO:0000313" key="12">
    <source>
        <dbReference type="Proteomes" id="UP000006443"/>
    </source>
</evidence>
<feature type="transmembrane region" description="Helical" evidence="10">
    <location>
        <begin position="413"/>
        <end position="436"/>
    </location>
</feature>
<dbReference type="InterPro" id="IPR002528">
    <property type="entry name" value="MATE_fam"/>
</dbReference>
<organism evidence="11 12">
    <name type="scientific">Dethiobacter alkaliphilus AHT 1</name>
    <dbReference type="NCBI Taxonomy" id="555088"/>
    <lineage>
        <taxon>Bacteria</taxon>
        <taxon>Bacillati</taxon>
        <taxon>Bacillota</taxon>
        <taxon>Dethiobacteria</taxon>
        <taxon>Dethiobacterales</taxon>
        <taxon>Dethiobacteraceae</taxon>
        <taxon>Dethiobacter</taxon>
    </lineage>
</organism>
<feature type="transmembrane region" description="Helical" evidence="10">
    <location>
        <begin position="21"/>
        <end position="38"/>
    </location>
</feature>
<dbReference type="AlphaFoldDB" id="C0GJ49"/>
<evidence type="ECO:0000256" key="9">
    <source>
        <dbReference type="ARBA" id="ARBA00023251"/>
    </source>
</evidence>
<dbReference type="OrthoDB" id="9811110at2"/>
<dbReference type="GO" id="GO:0046677">
    <property type="term" value="P:response to antibiotic"/>
    <property type="evidence" value="ECO:0007669"/>
    <property type="project" value="UniProtKB-KW"/>
</dbReference>
<dbReference type="PANTHER" id="PTHR43823">
    <property type="entry name" value="SPORULATION PROTEIN YKVU"/>
    <property type="match status" value="1"/>
</dbReference>
<evidence type="ECO:0000256" key="5">
    <source>
        <dbReference type="ARBA" id="ARBA00022475"/>
    </source>
</evidence>
<dbReference type="EMBL" id="ACJM01000014">
    <property type="protein sequence ID" value="EEG76682.1"/>
    <property type="molecule type" value="Genomic_DNA"/>
</dbReference>
<protein>
    <recommendedName>
        <fullName evidence="3">Multidrug export protein MepA</fullName>
    </recommendedName>
</protein>
<evidence type="ECO:0000256" key="2">
    <source>
        <dbReference type="ARBA" id="ARBA00008417"/>
    </source>
</evidence>
<comment type="caution">
    <text evidence="11">The sequence shown here is derived from an EMBL/GenBank/DDBJ whole genome shotgun (WGS) entry which is preliminary data.</text>
</comment>
<dbReference type="PANTHER" id="PTHR43823:SF3">
    <property type="entry name" value="MULTIDRUG EXPORT PROTEIN MEPA"/>
    <property type="match status" value="1"/>
</dbReference>
<feature type="transmembrane region" description="Helical" evidence="10">
    <location>
        <begin position="272"/>
        <end position="300"/>
    </location>
</feature>
<feature type="transmembrane region" description="Helical" evidence="10">
    <location>
        <begin position="361"/>
        <end position="382"/>
    </location>
</feature>
<gene>
    <name evidence="11" type="ORF">DealDRAFT_2508</name>
</gene>
<evidence type="ECO:0000256" key="1">
    <source>
        <dbReference type="ARBA" id="ARBA00004651"/>
    </source>
</evidence>
<evidence type="ECO:0000256" key="7">
    <source>
        <dbReference type="ARBA" id="ARBA00022989"/>
    </source>
</evidence>
<keyword evidence="6 10" id="KW-0812">Transmembrane</keyword>
<comment type="similarity">
    <text evidence="2">Belongs to the multi antimicrobial extrusion (MATE) (TC 2.A.66.1) family. MepA subfamily.</text>
</comment>
<dbReference type="PIRSF" id="PIRSF006603">
    <property type="entry name" value="DinF"/>
    <property type="match status" value="1"/>
</dbReference>
<name>C0GJ49_DETAL</name>
<feature type="transmembrane region" description="Helical" evidence="10">
    <location>
        <begin position="91"/>
        <end position="115"/>
    </location>
</feature>
<proteinExistence type="inferred from homology"/>
<comment type="subcellular location">
    <subcellularLocation>
        <location evidence="1">Cell membrane</location>
        <topology evidence="1">Multi-pass membrane protein</topology>
    </subcellularLocation>
</comment>
<feature type="transmembrane region" description="Helical" evidence="10">
    <location>
        <begin position="58"/>
        <end position="79"/>
    </location>
</feature>
<dbReference type="STRING" id="555088.DealDRAFT_2508"/>
<dbReference type="Pfam" id="PF01554">
    <property type="entry name" value="MatE"/>
    <property type="match status" value="2"/>
</dbReference>
<evidence type="ECO:0000256" key="4">
    <source>
        <dbReference type="ARBA" id="ARBA00022448"/>
    </source>
</evidence>
<reference evidence="11 12" key="1">
    <citation type="submission" date="2009-02" db="EMBL/GenBank/DDBJ databases">
        <title>Sequencing of the draft genome and assembly of Dethiobacter alkaliphilus AHT 1.</title>
        <authorList>
            <consortium name="US DOE Joint Genome Institute (JGI-PGF)"/>
            <person name="Lucas S."/>
            <person name="Copeland A."/>
            <person name="Lapidus A."/>
            <person name="Glavina del Rio T."/>
            <person name="Dalin E."/>
            <person name="Tice H."/>
            <person name="Bruce D."/>
            <person name="Goodwin L."/>
            <person name="Pitluck S."/>
            <person name="Larimer F."/>
            <person name="Land M.L."/>
            <person name="Hauser L."/>
            <person name="Muyzer G."/>
        </authorList>
    </citation>
    <scope>NUCLEOTIDE SEQUENCE [LARGE SCALE GENOMIC DNA]</scope>
    <source>
        <strain evidence="11 12">AHT 1</strain>
    </source>
</reference>
<keyword evidence="7 10" id="KW-1133">Transmembrane helix</keyword>
<accession>C0GJ49</accession>
<dbReference type="InterPro" id="IPR045070">
    <property type="entry name" value="MATE_MepA-like"/>
</dbReference>
<sequence>MATNKPADMGTDSIPRLLVRFSLPATLAMVVNASYNIIDTIFVGRLGSDAIAALSVSFPIQMLLGALAIGTGVGVGSLISRSLGAGKNEDAATAAGQVITLSFLFGLFATILGLLYLRPILLLFGARPEILELTASYMAVIANGAVLLFMIMILNHSIRAEGNAMLPMTVMILSAVTNIALDPIFIFVLDMGVQGAAVATVISKVIGVAMLLHYYLAKKSVLRVRLTHLLPDLRIITDIYRVGLPMLFIQLGANIALIWANRLLGSYGVVPIAVLGIIVRLQLFAFMPAIGIAQGLLPIIGYNFGAGKLERIREAMLKGSVVATAFTAVSGLSFFLFPGFFLRIFSAEPELLAVGETAVRIMVSMYPLLGIQTTAIVFFQAIGKGMPSLWLSLLRQFFLFIIFMMILERYFGLTGIWFAMPLADLLAFILTVFMVLREFRKYGIPLLARTNKKRPVRDGEV</sequence>
<dbReference type="Proteomes" id="UP000006443">
    <property type="component" value="Unassembled WGS sequence"/>
</dbReference>
<dbReference type="NCBIfam" id="TIGR00797">
    <property type="entry name" value="matE"/>
    <property type="match status" value="1"/>
</dbReference>